<dbReference type="PANTHER" id="PTHR43767:SF11">
    <property type="entry name" value="MEDIUM-CHAIN-FATTY-ACID--COA LIGASE"/>
    <property type="match status" value="1"/>
</dbReference>
<feature type="domain" description="AMP-binding enzyme C-terminal" evidence="2">
    <location>
        <begin position="469"/>
        <end position="550"/>
    </location>
</feature>
<dbReference type="RefSeq" id="WP_126948106.1">
    <property type="nucleotide sequence ID" value="NZ_RZHG01000020.1"/>
</dbReference>
<dbReference type="Gene3D" id="3.30.300.30">
    <property type="match status" value="1"/>
</dbReference>
<name>A0A433KKB0_9GAMM</name>
<gene>
    <name evidence="3" type="ORF">ELY33_11750</name>
</gene>
<keyword evidence="3" id="KW-0436">Ligase</keyword>
<comment type="caution">
    <text evidence="3">The sequence shown here is derived from an EMBL/GenBank/DDBJ whole genome shotgun (WGS) entry which is preliminary data.</text>
</comment>
<protein>
    <submittedName>
        <fullName evidence="3">Fatty acid--CoA ligase</fullName>
    </submittedName>
</protein>
<dbReference type="Pfam" id="PF13193">
    <property type="entry name" value="AMP-binding_C"/>
    <property type="match status" value="1"/>
</dbReference>
<dbReference type="Pfam" id="PF00501">
    <property type="entry name" value="AMP-binding"/>
    <property type="match status" value="1"/>
</dbReference>
<dbReference type="OrthoDB" id="9803968at2"/>
<sequence>MSTITPKILPSTPSATSSPLLIKELLESGVRMAGSNQIVYRDQSRHDYRRFRERVHQLAHTLTAQGVQAGDVVAVLDWDSHRYLECFFAIPMIGAVLHTVNVRLAPEQIHYTMEHAEDVFVLVHEDFVPLLEPLADQLPNIRGYLLCQETASQETAGQETARTVSTALPLVGEFEALLSEQPTHYEFPVFDENAVATLFYTTGTTGNPKGVFFTHRQLVLHTLGEASTFQAPGFELLNRDKVYMPITPMFHVHAWGVPYTATLMGATQVYPGRYEPEMLVKLLVNEKVDFSHCVPTLLNMVVSADAIASKKIDLTGWKVLVGGSALTQALASRAWSLGIDTRSAYGMSETCPLLTADILPRDVAKADFDVQLPWRCKAGLPVPLVKLQVVDANGDPLPHDGVSVGEVRAQAPWLTQAYYKEEKRSEELWQDGWLHTGDVGSIDEHGFLVISDRIKDVIKTGGEWLSSLELESYISQCPGVAEVAVIGVADDKWGERPAALVVANDLNNPPTADEVQAFMEQFVEQGSINRWGIPSLIRFVDEIPKTSVGKLDKKRIRTEI</sequence>
<dbReference type="InterPro" id="IPR042099">
    <property type="entry name" value="ANL_N_sf"/>
</dbReference>
<dbReference type="SUPFAM" id="SSF56801">
    <property type="entry name" value="Acetyl-CoA synthetase-like"/>
    <property type="match status" value="1"/>
</dbReference>
<feature type="domain" description="AMP-dependent synthetase/ligase" evidence="1">
    <location>
        <begin position="38"/>
        <end position="419"/>
    </location>
</feature>
<organism evidence="3 4">
    <name type="scientific">Vreelandella andesensis</name>
    <dbReference type="NCBI Taxonomy" id="447567"/>
    <lineage>
        <taxon>Bacteria</taxon>
        <taxon>Pseudomonadati</taxon>
        <taxon>Pseudomonadota</taxon>
        <taxon>Gammaproteobacteria</taxon>
        <taxon>Oceanospirillales</taxon>
        <taxon>Halomonadaceae</taxon>
        <taxon>Vreelandella</taxon>
    </lineage>
</organism>
<dbReference type="InterPro" id="IPR000873">
    <property type="entry name" value="AMP-dep_synth/lig_dom"/>
</dbReference>
<dbReference type="PROSITE" id="PS00455">
    <property type="entry name" value="AMP_BINDING"/>
    <property type="match status" value="1"/>
</dbReference>
<dbReference type="NCBIfam" id="NF004837">
    <property type="entry name" value="PRK06187.1"/>
    <property type="match status" value="1"/>
</dbReference>
<accession>A0A433KKB0</accession>
<dbReference type="InterPro" id="IPR025110">
    <property type="entry name" value="AMP-bd_C"/>
</dbReference>
<proteinExistence type="predicted"/>
<dbReference type="InterPro" id="IPR045851">
    <property type="entry name" value="AMP-bd_C_sf"/>
</dbReference>
<reference evidence="3 4" key="1">
    <citation type="submission" date="2018-12" db="EMBL/GenBank/DDBJ databases">
        <title>three novel Halomonas strain isolated from plants.</title>
        <authorList>
            <person name="Sun C."/>
        </authorList>
    </citation>
    <scope>NUCLEOTIDE SEQUENCE [LARGE SCALE GENOMIC DNA]</scope>
    <source>
        <strain evidence="3 4">DSM 19434</strain>
    </source>
</reference>
<evidence type="ECO:0000313" key="4">
    <source>
        <dbReference type="Proteomes" id="UP000287336"/>
    </source>
</evidence>
<dbReference type="Gene3D" id="3.40.50.12780">
    <property type="entry name" value="N-terminal domain of ligase-like"/>
    <property type="match status" value="1"/>
</dbReference>
<keyword evidence="4" id="KW-1185">Reference proteome</keyword>
<dbReference type="InterPro" id="IPR020845">
    <property type="entry name" value="AMP-binding_CS"/>
</dbReference>
<evidence type="ECO:0000259" key="1">
    <source>
        <dbReference type="Pfam" id="PF00501"/>
    </source>
</evidence>
<dbReference type="InterPro" id="IPR050237">
    <property type="entry name" value="ATP-dep_AMP-bd_enzyme"/>
</dbReference>
<dbReference type="EMBL" id="RZHG01000020">
    <property type="protein sequence ID" value="RUR29950.1"/>
    <property type="molecule type" value="Genomic_DNA"/>
</dbReference>
<evidence type="ECO:0000313" key="3">
    <source>
        <dbReference type="EMBL" id="RUR29950.1"/>
    </source>
</evidence>
<dbReference type="AlphaFoldDB" id="A0A433KKB0"/>
<evidence type="ECO:0000259" key="2">
    <source>
        <dbReference type="Pfam" id="PF13193"/>
    </source>
</evidence>
<dbReference type="GO" id="GO:0016877">
    <property type="term" value="F:ligase activity, forming carbon-sulfur bonds"/>
    <property type="evidence" value="ECO:0007669"/>
    <property type="project" value="UniProtKB-ARBA"/>
</dbReference>
<dbReference type="Proteomes" id="UP000287336">
    <property type="component" value="Unassembled WGS sequence"/>
</dbReference>
<dbReference type="PANTHER" id="PTHR43767">
    <property type="entry name" value="LONG-CHAIN-FATTY-ACID--COA LIGASE"/>
    <property type="match status" value="1"/>
</dbReference>